<dbReference type="Proteomes" id="UP000770717">
    <property type="component" value="Unassembled WGS sequence"/>
</dbReference>
<sequence>MILLAQHQGICVSLHLCVIPSSCHVINISSVQGSKDLENDALWTIYKMLKLTLSTTNLSVMLCDEWRVNGAPRHNGYGTYSMGDQQILKATCPDLVFLIYLKPWTL</sequence>
<gene>
    <name evidence="1" type="ORF">GDO78_017028</name>
</gene>
<protein>
    <submittedName>
        <fullName evidence="1">Uncharacterized protein</fullName>
    </submittedName>
</protein>
<reference evidence="1" key="1">
    <citation type="thesis" date="2020" institute="ProQuest LLC" country="789 East Eisenhower Parkway, Ann Arbor, MI, USA">
        <title>Comparative Genomics and Chromosome Evolution.</title>
        <authorList>
            <person name="Mudd A.B."/>
        </authorList>
    </citation>
    <scope>NUCLEOTIDE SEQUENCE</scope>
    <source>
        <strain evidence="1">HN-11 Male</strain>
        <tissue evidence="1">Kidney and liver</tissue>
    </source>
</reference>
<dbReference type="AlphaFoldDB" id="A0A8J6K0G1"/>
<accession>A0A8J6K0G1</accession>
<comment type="caution">
    <text evidence="1">The sequence shown here is derived from an EMBL/GenBank/DDBJ whole genome shotgun (WGS) entry which is preliminary data.</text>
</comment>
<evidence type="ECO:0000313" key="1">
    <source>
        <dbReference type="EMBL" id="KAG9470689.1"/>
    </source>
</evidence>
<evidence type="ECO:0000313" key="2">
    <source>
        <dbReference type="Proteomes" id="UP000770717"/>
    </source>
</evidence>
<dbReference type="EMBL" id="WNTK01000237">
    <property type="protein sequence ID" value="KAG9470689.1"/>
    <property type="molecule type" value="Genomic_DNA"/>
</dbReference>
<proteinExistence type="predicted"/>
<keyword evidence="2" id="KW-1185">Reference proteome</keyword>
<name>A0A8J6K0G1_ELECQ</name>
<organism evidence="1 2">
    <name type="scientific">Eleutherodactylus coqui</name>
    <name type="common">Puerto Rican coqui</name>
    <dbReference type="NCBI Taxonomy" id="57060"/>
    <lineage>
        <taxon>Eukaryota</taxon>
        <taxon>Metazoa</taxon>
        <taxon>Chordata</taxon>
        <taxon>Craniata</taxon>
        <taxon>Vertebrata</taxon>
        <taxon>Euteleostomi</taxon>
        <taxon>Amphibia</taxon>
        <taxon>Batrachia</taxon>
        <taxon>Anura</taxon>
        <taxon>Neobatrachia</taxon>
        <taxon>Hyloidea</taxon>
        <taxon>Eleutherodactylidae</taxon>
        <taxon>Eleutherodactylinae</taxon>
        <taxon>Eleutherodactylus</taxon>
        <taxon>Eleutherodactylus</taxon>
    </lineage>
</organism>